<gene>
    <name evidence="3" type="ORF">CACET_c00890</name>
</gene>
<reference evidence="3 4" key="1">
    <citation type="submission" date="2014-10" db="EMBL/GenBank/DDBJ databases">
        <title>Genome sequence of Clostridium aceticum DSM 1496.</title>
        <authorList>
            <person name="Poehlein A."/>
            <person name="Schiel-Bengelsdorf B."/>
            <person name="Gottschalk G."/>
            <person name="Duerre P."/>
            <person name="Daniel R."/>
        </authorList>
    </citation>
    <scope>NUCLEOTIDE SEQUENCE [LARGE SCALE GENOMIC DNA]</scope>
    <source>
        <strain evidence="3 4">DSM 1496</strain>
    </source>
</reference>
<protein>
    <recommendedName>
        <fullName evidence="2">DUF7922 domain-containing protein</fullName>
    </recommendedName>
</protein>
<evidence type="ECO:0000259" key="2">
    <source>
        <dbReference type="Pfam" id="PF25538"/>
    </source>
</evidence>
<feature type="domain" description="DUF7922" evidence="2">
    <location>
        <begin position="8"/>
        <end position="137"/>
    </location>
</feature>
<keyword evidence="4" id="KW-1185">Reference proteome</keyword>
<feature type="region of interest" description="Disordered" evidence="1">
    <location>
        <begin position="161"/>
        <end position="265"/>
    </location>
</feature>
<dbReference type="EMBL" id="CP009687">
    <property type="protein sequence ID" value="AKL93607.1"/>
    <property type="molecule type" value="Genomic_DNA"/>
</dbReference>
<accession>A0A0G3W6S9</accession>
<evidence type="ECO:0000313" key="3">
    <source>
        <dbReference type="EMBL" id="AKL93607.1"/>
    </source>
</evidence>
<evidence type="ECO:0000313" key="4">
    <source>
        <dbReference type="Proteomes" id="UP000035704"/>
    </source>
</evidence>
<organism evidence="3 4">
    <name type="scientific">Clostridium aceticum</name>
    <dbReference type="NCBI Taxonomy" id="84022"/>
    <lineage>
        <taxon>Bacteria</taxon>
        <taxon>Bacillati</taxon>
        <taxon>Bacillota</taxon>
        <taxon>Clostridia</taxon>
        <taxon>Eubacteriales</taxon>
        <taxon>Clostridiaceae</taxon>
        <taxon>Clostridium</taxon>
    </lineage>
</organism>
<dbReference type="Proteomes" id="UP000035704">
    <property type="component" value="Chromosome"/>
</dbReference>
<sequence>MKRRYRRYFVMLEEEDKGYSISKSEGTKGYGKIEVRNNNGTLSLHCQNLKKLEEKKESYRLYLIQTKNVLEPIVVDIGPVKVEGSGKGEIIWEFNSENVKGSKKTIEDFDTLTLVVETIEESQRVIIPLVGYIHKEKTNWRAALQKNLFIASEVKKEKPVDFQRSAEKVQEKSEEKIQVKPEEKMQEKLEEKVKVDKPKQEKLKEEKPKEEKSKEEKSKEEKPIEPAKEKIKEDQLKEEKTQESNSLEIKENSLEENLSHKKPESQYSFEKDWDIAAKEIPPLQKYIESTLKVFPRVEPFDEKLQDYEWWQIQYNTQTIYRAYMPFISHIEMMINPYYYHYSYYLSSEYQKQLYRYQHYIFGVCYDDNKRAKYYIYGIPGKKITKEQPYQGKTGFVYWHPSHYAQFKQEGFGYWLMHIDAETGKMVEPLSQENI</sequence>
<dbReference type="PATRIC" id="fig|84022.6.peg.83"/>
<dbReference type="InterPro" id="IPR057682">
    <property type="entry name" value="DUF7922"/>
</dbReference>
<dbReference type="STRING" id="84022.CACET_c00890"/>
<dbReference type="AlphaFoldDB" id="A0A0G3W6S9"/>
<name>A0A0G3W6S9_9CLOT</name>
<dbReference type="OrthoDB" id="1705475at2"/>
<dbReference type="RefSeq" id="WP_048407512.1">
    <property type="nucleotide sequence ID" value="NZ_CP009687.1"/>
</dbReference>
<dbReference type="Pfam" id="PF25538">
    <property type="entry name" value="DUF7922"/>
    <property type="match status" value="1"/>
</dbReference>
<dbReference type="KEGG" id="cace:CACET_c00890"/>
<proteinExistence type="predicted"/>
<evidence type="ECO:0000256" key="1">
    <source>
        <dbReference type="SAM" id="MobiDB-lite"/>
    </source>
</evidence>